<accession>A0A087B9P8</accession>
<proteinExistence type="predicted"/>
<dbReference type="RefSeq" id="WP_022860399.1">
    <property type="nucleotide sequence ID" value="NZ_JGZB01000009.1"/>
</dbReference>
<reference evidence="2 3" key="1">
    <citation type="submission" date="2014-03" db="EMBL/GenBank/DDBJ databases">
        <title>Genomics of Bifidobacteria.</title>
        <authorList>
            <person name="Ventura M."/>
            <person name="Milani C."/>
            <person name="Lugli G.A."/>
        </authorList>
    </citation>
    <scope>NUCLEOTIDE SEQUENCE [LARGE SCALE GENOMIC DNA]</scope>
    <source>
        <strain evidence="2 3">LMG 11591</strain>
    </source>
</reference>
<name>A0A087B9P8_9BIFI</name>
<dbReference type="SMART" id="SM01040">
    <property type="entry name" value="Bro-N"/>
    <property type="match status" value="1"/>
</dbReference>
<dbReference type="eggNOG" id="COG3645">
    <property type="taxonomic scope" value="Bacteria"/>
</dbReference>
<evidence type="ECO:0000313" key="2">
    <source>
        <dbReference type="EMBL" id="KFI67748.1"/>
    </source>
</evidence>
<evidence type="ECO:0000313" key="3">
    <source>
        <dbReference type="Proteomes" id="UP000029052"/>
    </source>
</evidence>
<dbReference type="STRING" id="1692.BMAGN_1558"/>
<protein>
    <submittedName>
        <fullName evidence="2">BRO family, N-terminal domain and Phage antirepressor protein KilAC domain</fullName>
    </submittedName>
</protein>
<dbReference type="InterPro" id="IPR003497">
    <property type="entry name" value="BRO_N_domain"/>
</dbReference>
<gene>
    <name evidence="2" type="ORF">BMAGN_1558</name>
</gene>
<comment type="caution">
    <text evidence="2">The sequence shown here is derived from an EMBL/GenBank/DDBJ whole genome shotgun (WGS) entry which is preliminary data.</text>
</comment>
<feature type="domain" description="Bro-N" evidence="1">
    <location>
        <begin position="3"/>
        <end position="118"/>
    </location>
</feature>
<dbReference type="PROSITE" id="PS51750">
    <property type="entry name" value="BRO_N"/>
    <property type="match status" value="1"/>
</dbReference>
<dbReference type="Proteomes" id="UP000029052">
    <property type="component" value="Unassembled WGS sequence"/>
</dbReference>
<dbReference type="Pfam" id="PF03374">
    <property type="entry name" value="ANT"/>
    <property type="match status" value="1"/>
</dbReference>
<dbReference type="PANTHER" id="PTHR36180">
    <property type="entry name" value="DNA-BINDING PROTEIN-RELATED-RELATED"/>
    <property type="match status" value="1"/>
</dbReference>
<dbReference type="Pfam" id="PF02498">
    <property type="entry name" value="Bro-N"/>
    <property type="match status" value="1"/>
</dbReference>
<keyword evidence="3" id="KW-1185">Reference proteome</keyword>
<sequence>MTSSIIQQTFEGHGVRIIADDQNEPWFVAKDVALILGYRDAANMLRNLDTDEKGTQKVSISHDSNDFRRMAVISESGLYSAIMRREVDYVKDEQARATVKNFQRWITHEVLPSIRKHGAYMTGQVIERTLTDPDYLIQLATTLKEERAKRLEAERTLEDQKPKVLWAKAVETSGKDILIGELAKILKQNGVETGQRRLFEWLRDNGFLMKRNGIKNMPTQKSMEAGLFRIIEKPFNHSDGHTDISFTTKVTPKGQEYFINRFIQAGGIE</sequence>
<dbReference type="InterPro" id="IPR005039">
    <property type="entry name" value="Ant_C"/>
</dbReference>
<dbReference type="PANTHER" id="PTHR36180:SF2">
    <property type="entry name" value="BRO FAMILY PROTEIN"/>
    <property type="match status" value="1"/>
</dbReference>
<dbReference type="AlphaFoldDB" id="A0A087B9P8"/>
<dbReference type="EMBL" id="JGZB01000009">
    <property type="protein sequence ID" value="KFI67748.1"/>
    <property type="molecule type" value="Genomic_DNA"/>
</dbReference>
<dbReference type="GO" id="GO:0003677">
    <property type="term" value="F:DNA binding"/>
    <property type="evidence" value="ECO:0007669"/>
    <property type="project" value="InterPro"/>
</dbReference>
<dbReference type="eggNOG" id="COG3617">
    <property type="taxonomic scope" value="Bacteria"/>
</dbReference>
<evidence type="ECO:0000259" key="1">
    <source>
        <dbReference type="PROSITE" id="PS51750"/>
    </source>
</evidence>
<organism evidence="2 3">
    <name type="scientific">Bifidobacterium magnum</name>
    <dbReference type="NCBI Taxonomy" id="1692"/>
    <lineage>
        <taxon>Bacteria</taxon>
        <taxon>Bacillati</taxon>
        <taxon>Actinomycetota</taxon>
        <taxon>Actinomycetes</taxon>
        <taxon>Bifidobacteriales</taxon>
        <taxon>Bifidobacteriaceae</taxon>
        <taxon>Bifidobacterium</taxon>
    </lineage>
</organism>